<dbReference type="OrthoDB" id="10504973at2759"/>
<proteinExistence type="predicted"/>
<dbReference type="eggNOG" id="ENOG502TFSR">
    <property type="taxonomic scope" value="Eukaryota"/>
</dbReference>
<dbReference type="OMA" id="DELWIRE"/>
<feature type="transmembrane region" description="Helical" evidence="5">
    <location>
        <begin position="208"/>
        <end position="233"/>
    </location>
</feature>
<keyword evidence="4 5" id="KW-0472">Membrane</keyword>
<protein>
    <recommendedName>
        <fullName evidence="6">G-protein coupled receptors family 1 profile domain-containing protein</fullName>
    </recommendedName>
</protein>
<feature type="domain" description="G-protein coupled receptors family 1 profile" evidence="6">
    <location>
        <begin position="34"/>
        <end position="319"/>
    </location>
</feature>
<evidence type="ECO:0000259" key="6">
    <source>
        <dbReference type="PROSITE" id="PS50262"/>
    </source>
</evidence>
<evidence type="ECO:0000256" key="5">
    <source>
        <dbReference type="SAM" id="Phobius"/>
    </source>
</evidence>
<dbReference type="SUPFAM" id="SSF81321">
    <property type="entry name" value="Family A G protein-coupled receptor-like"/>
    <property type="match status" value="2"/>
</dbReference>
<reference evidence="7" key="1">
    <citation type="submission" date="2007-07" db="EMBL/GenBank/DDBJ databases">
        <title>PCAP assembly of the Caenorhabditis remanei genome.</title>
        <authorList>
            <consortium name="The Caenorhabditis remanei Sequencing Consortium"/>
            <person name="Wilson R.K."/>
        </authorList>
    </citation>
    <scope>NUCLEOTIDE SEQUENCE [LARGE SCALE GENOMIC DNA]</scope>
    <source>
        <strain evidence="7">PB4641</strain>
    </source>
</reference>
<sequence length="771" mass="87716">MNEELDENLINFINNIAENVFLVQLVVSVVGLIMTVPHLIVLLHPSMRTSSSNSLMIGIALCDLTVLSGSVYERVQSDWIFAADNPCANNLNYWYQLSILVNDVFREACERASFWIGVFLALTRLLIMKLSGNTEFLSKPKTGCLLVLFILVLSSALTAYYYSIFKLRQWGGQWEPDHECLGFPENYSENLYFRKITDQYTFDAIQNIYFFVNGISGILISLLYPSLGLLLFLEIRKSASYASAALSKRASLERHRTSQMILAMTIFYVIASAPGGASEIVQLFVTITSNSILNTLVAYGSIFISTLFCINATSHGLINFTMSSKYRDAAKMIFCLQKGSGRTSSIHNRRTHSSEHLLHQFLTAHKTLRTRYGKHSIPFFNLRIRCQMHFWKEMNRKLNEKLINFINDIADNVFIIQFVVSSVGLFVTIPHLFILFNSSMRTSSTNSLMIGIAFCDLAVLSSNVYERVQSYWLMPADDPCVNYNSYWYQMSLLVSDILRETCERASFWIGIFLALTRLLIMKLPGNTPVLSKPILGHFLFLLLLSLSSTHTAYLYSGYRITPWGTLWEPEEICTGFPENYTEQIYIRDFIDNQNLFKVTTKYVFINGVSRILVSLLYPFLAIFLIFEIRQSAKFALAALSERAAEERHRTGRMILVMTVFYVIASLPGGASDFVTLFVEIQSYSILETLVGYGSIFISALFCFNATSHGFINFTMSSKYRKTVREEFYCRKGELRGSSVSTPYWYVIVSASIGISNFSSSFGPSNLNRFWQ</sequence>
<gene>
    <name evidence="7" type="ORF">CRE_08725</name>
</gene>
<evidence type="ECO:0000313" key="8">
    <source>
        <dbReference type="Proteomes" id="UP000008281"/>
    </source>
</evidence>
<dbReference type="InParanoid" id="E3LJJ6"/>
<feature type="transmembrane region" description="Helical" evidence="5">
    <location>
        <begin position="414"/>
        <end position="436"/>
    </location>
</feature>
<feature type="transmembrane region" description="Helical" evidence="5">
    <location>
        <begin position="296"/>
        <end position="318"/>
    </location>
</feature>
<feature type="transmembrane region" description="Helical" evidence="5">
    <location>
        <begin position="20"/>
        <end position="43"/>
    </location>
</feature>
<dbReference type="PANTHER" id="PTHR47088">
    <property type="entry name" value="SERPENTINE RECEPTOR, CLASS W"/>
    <property type="match status" value="1"/>
</dbReference>
<feature type="transmembrane region" description="Helical" evidence="5">
    <location>
        <begin position="448"/>
        <end position="465"/>
    </location>
</feature>
<keyword evidence="8" id="KW-1185">Reference proteome</keyword>
<dbReference type="GO" id="GO:0008528">
    <property type="term" value="F:G protein-coupled peptide receptor activity"/>
    <property type="evidence" value="ECO:0007669"/>
    <property type="project" value="InterPro"/>
</dbReference>
<accession>E3LJJ6</accession>
<dbReference type="InterPro" id="IPR017452">
    <property type="entry name" value="GPCR_Rhodpsn_7TM"/>
</dbReference>
<feature type="transmembrane region" description="Helical" evidence="5">
    <location>
        <begin position="602"/>
        <end position="626"/>
    </location>
</feature>
<dbReference type="InterPro" id="IPR019427">
    <property type="entry name" value="7TM_GPCR_serpentine_rcpt_Srw"/>
</dbReference>
<evidence type="ECO:0000256" key="4">
    <source>
        <dbReference type="ARBA" id="ARBA00023136"/>
    </source>
</evidence>
<comment type="subcellular location">
    <subcellularLocation>
        <location evidence="1">Membrane</location>
    </subcellularLocation>
</comment>
<dbReference type="PANTHER" id="PTHR47088:SF1">
    <property type="entry name" value="G-PROTEIN COUPLED RECEPTORS FAMILY 1 PROFILE DOMAIN-CONTAINING PROTEIN-RELATED"/>
    <property type="match status" value="1"/>
</dbReference>
<keyword evidence="2 5" id="KW-0812">Transmembrane</keyword>
<feature type="transmembrane region" description="Helical" evidence="5">
    <location>
        <begin position="535"/>
        <end position="555"/>
    </location>
</feature>
<dbReference type="PROSITE" id="PS50262">
    <property type="entry name" value="G_PROTEIN_RECEP_F1_2"/>
    <property type="match status" value="1"/>
</dbReference>
<dbReference type="Pfam" id="PF10324">
    <property type="entry name" value="7TM_GPCR_Srw"/>
    <property type="match status" value="2"/>
</dbReference>
<dbReference type="EMBL" id="DS268409">
    <property type="protein sequence ID" value="EFO95021.1"/>
    <property type="molecule type" value="Genomic_DNA"/>
</dbReference>
<feature type="transmembrane region" description="Helical" evidence="5">
    <location>
        <begin position="505"/>
        <end position="523"/>
    </location>
</feature>
<feature type="transmembrane region" description="Helical" evidence="5">
    <location>
        <begin position="654"/>
        <end position="677"/>
    </location>
</feature>
<evidence type="ECO:0000313" key="7">
    <source>
        <dbReference type="EMBL" id="EFO95021.1"/>
    </source>
</evidence>
<dbReference type="HOGENOM" id="CLU_017141_0_0_1"/>
<evidence type="ECO:0000256" key="2">
    <source>
        <dbReference type="ARBA" id="ARBA00022692"/>
    </source>
</evidence>
<keyword evidence="3 5" id="KW-1133">Transmembrane helix</keyword>
<feature type="transmembrane region" description="Helical" evidence="5">
    <location>
        <begin position="689"/>
        <end position="711"/>
    </location>
</feature>
<name>E3LJJ6_CAERE</name>
<evidence type="ECO:0000256" key="3">
    <source>
        <dbReference type="ARBA" id="ARBA00022989"/>
    </source>
</evidence>
<feature type="transmembrane region" description="Helical" evidence="5">
    <location>
        <begin position="143"/>
        <end position="162"/>
    </location>
</feature>
<organism evidence="8">
    <name type="scientific">Caenorhabditis remanei</name>
    <name type="common">Caenorhabditis vulgaris</name>
    <dbReference type="NCBI Taxonomy" id="31234"/>
    <lineage>
        <taxon>Eukaryota</taxon>
        <taxon>Metazoa</taxon>
        <taxon>Ecdysozoa</taxon>
        <taxon>Nematoda</taxon>
        <taxon>Chromadorea</taxon>
        <taxon>Rhabditida</taxon>
        <taxon>Rhabditina</taxon>
        <taxon>Rhabditomorpha</taxon>
        <taxon>Rhabditoidea</taxon>
        <taxon>Rhabditidae</taxon>
        <taxon>Peloderinae</taxon>
        <taxon>Caenorhabditis</taxon>
    </lineage>
</organism>
<dbReference type="STRING" id="31234.E3LJJ6"/>
<dbReference type="Proteomes" id="UP000008281">
    <property type="component" value="Unassembled WGS sequence"/>
</dbReference>
<dbReference type="GO" id="GO:0016020">
    <property type="term" value="C:membrane"/>
    <property type="evidence" value="ECO:0007669"/>
    <property type="project" value="UniProtKB-SubCell"/>
</dbReference>
<dbReference type="Gene3D" id="1.20.1070.10">
    <property type="entry name" value="Rhodopsin 7-helix transmembrane proteins"/>
    <property type="match status" value="2"/>
</dbReference>
<dbReference type="AlphaFoldDB" id="E3LJJ6"/>
<feature type="transmembrane region" description="Helical" evidence="5">
    <location>
        <begin position="112"/>
        <end position="131"/>
    </location>
</feature>
<evidence type="ECO:0000256" key="1">
    <source>
        <dbReference type="ARBA" id="ARBA00004370"/>
    </source>
</evidence>